<keyword evidence="7" id="KW-1185">Reference proteome</keyword>
<feature type="transmembrane region" description="Helical" evidence="4">
    <location>
        <begin position="45"/>
        <end position="65"/>
    </location>
</feature>
<dbReference type="PROSITE" id="PS51352">
    <property type="entry name" value="THIOREDOXIN_2"/>
    <property type="match status" value="1"/>
</dbReference>
<dbReference type="PANTHER" id="PTHR42852">
    <property type="entry name" value="THIOL:DISULFIDE INTERCHANGE PROTEIN DSBE"/>
    <property type="match status" value="1"/>
</dbReference>
<dbReference type="InterPro" id="IPR050553">
    <property type="entry name" value="Thioredoxin_ResA/DsbE_sf"/>
</dbReference>
<dbReference type="InterPro" id="IPR013766">
    <property type="entry name" value="Thioredoxin_domain"/>
</dbReference>
<keyword evidence="2" id="KW-0201">Cytochrome c-type biogenesis</keyword>
<dbReference type="InterPro" id="IPR017937">
    <property type="entry name" value="Thioredoxin_CS"/>
</dbReference>
<dbReference type="Pfam" id="PF01790">
    <property type="entry name" value="LGT"/>
    <property type="match status" value="1"/>
</dbReference>
<keyword evidence="4" id="KW-0812">Transmembrane</keyword>
<feature type="domain" description="Thioredoxin" evidence="5">
    <location>
        <begin position="127"/>
        <end position="263"/>
    </location>
</feature>
<dbReference type="EMBL" id="JANZXA010000001">
    <property type="protein sequence ID" value="MCT2398570.1"/>
    <property type="molecule type" value="Genomic_DNA"/>
</dbReference>
<dbReference type="Pfam" id="PF08534">
    <property type="entry name" value="Redoxin"/>
    <property type="match status" value="1"/>
</dbReference>
<protein>
    <submittedName>
        <fullName evidence="6">TlpA family protein disulfide reductase</fullName>
    </submittedName>
</protein>
<keyword evidence="4" id="KW-1133">Transmembrane helix</keyword>
<evidence type="ECO:0000256" key="4">
    <source>
        <dbReference type="SAM" id="Phobius"/>
    </source>
</evidence>
<feature type="transmembrane region" description="Helical" evidence="4">
    <location>
        <begin position="16"/>
        <end position="33"/>
    </location>
</feature>
<dbReference type="Proteomes" id="UP001165583">
    <property type="component" value="Unassembled WGS sequence"/>
</dbReference>
<evidence type="ECO:0000259" key="5">
    <source>
        <dbReference type="PROSITE" id="PS51352"/>
    </source>
</evidence>
<proteinExistence type="predicted"/>
<dbReference type="CDD" id="cd02966">
    <property type="entry name" value="TlpA_like_family"/>
    <property type="match status" value="1"/>
</dbReference>
<organism evidence="6 7">
    <name type="scientific">Novosphingobium mangrovi</name>
    <name type="common">ex Huang et al. 2023</name>
    <dbReference type="NCBI Taxonomy" id="2976432"/>
    <lineage>
        <taxon>Bacteria</taxon>
        <taxon>Pseudomonadati</taxon>
        <taxon>Pseudomonadota</taxon>
        <taxon>Alphaproteobacteria</taxon>
        <taxon>Sphingomonadales</taxon>
        <taxon>Sphingomonadaceae</taxon>
        <taxon>Novosphingobium</taxon>
    </lineage>
</organism>
<comment type="caution">
    <text evidence="6">The sequence shown here is derived from an EMBL/GenBank/DDBJ whole genome shotgun (WGS) entry which is preliminary data.</text>
</comment>
<keyword evidence="3" id="KW-0676">Redox-active center</keyword>
<evidence type="ECO:0000313" key="6">
    <source>
        <dbReference type="EMBL" id="MCT2398570.1"/>
    </source>
</evidence>
<reference evidence="6" key="1">
    <citation type="submission" date="2022-09" db="EMBL/GenBank/DDBJ databases">
        <title>Novosphingobium sp. Nov., a polycyclic aromatic hydrocarbon-degrading bacterium isolated form mangrove sediments in HongKong.</title>
        <authorList>
            <person name="Hu Z."/>
        </authorList>
    </citation>
    <scope>NUCLEOTIDE SEQUENCE</scope>
    <source>
        <strain evidence="6">HK4-1</strain>
    </source>
</reference>
<feature type="transmembrane region" description="Helical" evidence="4">
    <location>
        <begin position="106"/>
        <end position="126"/>
    </location>
</feature>
<feature type="transmembrane region" description="Helical" evidence="4">
    <location>
        <begin position="77"/>
        <end position="99"/>
    </location>
</feature>
<keyword evidence="4" id="KW-0472">Membrane</keyword>
<dbReference type="PROSITE" id="PS00194">
    <property type="entry name" value="THIOREDOXIN_1"/>
    <property type="match status" value="1"/>
</dbReference>
<accession>A0ABT2I192</accession>
<name>A0ABT2I192_9SPHN</name>
<gene>
    <name evidence="6" type="ORF">NZK81_03310</name>
</gene>
<comment type="subcellular location">
    <subcellularLocation>
        <location evidence="1">Cell envelope</location>
    </subcellularLocation>
</comment>
<evidence type="ECO:0000256" key="3">
    <source>
        <dbReference type="ARBA" id="ARBA00023284"/>
    </source>
</evidence>
<dbReference type="SUPFAM" id="SSF52833">
    <property type="entry name" value="Thioredoxin-like"/>
    <property type="match status" value="1"/>
</dbReference>
<dbReference type="Gene3D" id="3.40.30.10">
    <property type="entry name" value="Glutaredoxin"/>
    <property type="match status" value="1"/>
</dbReference>
<evidence type="ECO:0000256" key="1">
    <source>
        <dbReference type="ARBA" id="ARBA00004196"/>
    </source>
</evidence>
<evidence type="ECO:0000313" key="7">
    <source>
        <dbReference type="Proteomes" id="UP001165583"/>
    </source>
</evidence>
<dbReference type="InterPro" id="IPR001640">
    <property type="entry name" value="Lgt"/>
</dbReference>
<sequence>MTSIPIGPLMLASERLLAIVLLAAFLMIAGFIARRTATRADTVAWRALLIGLVAARAGFVVQNFAAYRTEPWSILAVWQGGFLLWPGVLAAVVTIGVMLRRTRAGLALGGTALVLGAAMSLAVPMLRPAPRPLPPGLVFASLEGEPVALDALRGKPVVINLWATWCGPCRREMPMLMDVARGATVPILLVNADEDLARILGYLSEQRLPGDRVLIDTRRQMPSVLDLQALPTTLFIDGSGTIVSSHVGEISRAQLLAEIEALK</sequence>
<dbReference type="PANTHER" id="PTHR42852:SF13">
    <property type="entry name" value="PROTEIN DIPZ"/>
    <property type="match status" value="1"/>
</dbReference>
<dbReference type="InterPro" id="IPR036249">
    <property type="entry name" value="Thioredoxin-like_sf"/>
</dbReference>
<dbReference type="InterPro" id="IPR013740">
    <property type="entry name" value="Redoxin"/>
</dbReference>
<dbReference type="RefSeq" id="WP_260043784.1">
    <property type="nucleotide sequence ID" value="NZ_JANZXA010000001.1"/>
</dbReference>
<evidence type="ECO:0000256" key="2">
    <source>
        <dbReference type="ARBA" id="ARBA00022748"/>
    </source>
</evidence>